<feature type="binding site" evidence="11 13">
    <location>
        <begin position="525"/>
        <end position="529"/>
    </location>
    <ligand>
        <name>NADP(+)</name>
        <dbReference type="ChEBI" id="CHEBI:58349"/>
    </ligand>
</feature>
<dbReference type="Proteomes" id="UP000789647">
    <property type="component" value="Chromosome"/>
</dbReference>
<dbReference type="InterPro" id="IPR003097">
    <property type="entry name" value="CysJ-like_FAD-binding"/>
</dbReference>
<evidence type="ECO:0000256" key="10">
    <source>
        <dbReference type="ARBA" id="ARBA00052219"/>
    </source>
</evidence>
<evidence type="ECO:0000256" key="1">
    <source>
        <dbReference type="ARBA" id="ARBA00022448"/>
    </source>
</evidence>
<comment type="similarity">
    <text evidence="11">In the C-terminal section; belongs to the flavoprotein pyridine nucleotide cytochrome reductase family.</text>
</comment>
<keyword evidence="3 11" id="KW-0285">Flavoprotein</keyword>
<name>A0AAD1TUJ9_CITFR</name>
<keyword evidence="6 11" id="KW-0521">NADP</keyword>
<gene>
    <name evidence="11 17" type="primary">cysJ</name>
    <name evidence="16" type="ORF">AI2935V1_1064</name>
    <name evidence="17" type="ORF">SGX49_002399</name>
</gene>
<feature type="binding site" evidence="11 13">
    <location>
        <position position="410"/>
    </location>
    <ligand>
        <name>FAD</name>
        <dbReference type="ChEBI" id="CHEBI:57692"/>
    </ligand>
</feature>
<dbReference type="GO" id="GO:0019344">
    <property type="term" value="P:cysteine biosynthetic process"/>
    <property type="evidence" value="ECO:0007669"/>
    <property type="project" value="UniProtKB-KW"/>
</dbReference>
<dbReference type="Pfam" id="PF00667">
    <property type="entry name" value="FAD_binding_1"/>
    <property type="match status" value="1"/>
</dbReference>
<dbReference type="PRINTS" id="PR00371">
    <property type="entry name" value="FPNCR"/>
</dbReference>
<dbReference type="FunFam" id="1.20.990.10:FF:000004">
    <property type="entry name" value="Sulfite reductase [NADPH] flavoprotein alpha-component"/>
    <property type="match status" value="1"/>
</dbReference>
<dbReference type="PROSITE" id="PS51384">
    <property type="entry name" value="FAD_FR"/>
    <property type="match status" value="1"/>
</dbReference>
<dbReference type="SUPFAM" id="SSF52218">
    <property type="entry name" value="Flavoproteins"/>
    <property type="match status" value="1"/>
</dbReference>
<dbReference type="Gene3D" id="3.40.50.360">
    <property type="match status" value="1"/>
</dbReference>
<dbReference type="EMBL" id="OW995941">
    <property type="protein sequence ID" value="CAH6570343.1"/>
    <property type="molecule type" value="Genomic_DNA"/>
</dbReference>
<keyword evidence="5 11" id="KW-0274">FAD</keyword>
<dbReference type="PRINTS" id="PR00369">
    <property type="entry name" value="FLAVODOXIN"/>
</dbReference>
<comment type="cofactor">
    <cofactor evidence="11 12 13">
        <name>FMN</name>
        <dbReference type="ChEBI" id="CHEBI:58210"/>
    </cofactor>
    <text evidence="11 12 13">Binds 1 FMN per subunit.</text>
</comment>
<protein>
    <recommendedName>
        <fullName evidence="11 12">Sulfite reductase [NADPH] flavoprotein alpha-component</fullName>
        <shortName evidence="11 12">SiR-FP</shortName>
        <ecNumber evidence="11 12">1.8.1.2</ecNumber>
    </recommendedName>
</protein>
<evidence type="ECO:0000259" key="14">
    <source>
        <dbReference type="PROSITE" id="PS50902"/>
    </source>
</evidence>
<dbReference type="NCBIfam" id="NF004859">
    <property type="entry name" value="PRK06214.1"/>
    <property type="match status" value="1"/>
</dbReference>
<dbReference type="Pfam" id="PF00258">
    <property type="entry name" value="Flavodoxin_1"/>
    <property type="match status" value="1"/>
</dbReference>
<feature type="binding site" evidence="11 13">
    <location>
        <begin position="153"/>
        <end position="162"/>
    </location>
    <ligand>
        <name>FMN</name>
        <dbReference type="ChEBI" id="CHEBI:58210"/>
    </ligand>
</feature>
<dbReference type="FunFam" id="3.40.50.360:FF:000018">
    <property type="entry name" value="Sulfite reductase [NADPH] flavoprotein alpha-component"/>
    <property type="match status" value="1"/>
</dbReference>
<dbReference type="PROSITE" id="PS50902">
    <property type="entry name" value="FLAVODOXIN_LIKE"/>
    <property type="match status" value="1"/>
</dbReference>
<dbReference type="InterPro" id="IPR001433">
    <property type="entry name" value="OxRdtase_FAD/NAD-bd"/>
</dbReference>
<dbReference type="GO" id="GO:0005829">
    <property type="term" value="C:cytosol"/>
    <property type="evidence" value="ECO:0007669"/>
    <property type="project" value="TreeGrafter"/>
</dbReference>
<dbReference type="SUPFAM" id="SSF63380">
    <property type="entry name" value="Riboflavin synthase domain-like"/>
    <property type="match status" value="1"/>
</dbReference>
<dbReference type="InterPro" id="IPR039261">
    <property type="entry name" value="FNR_nucleotide-bd"/>
</dbReference>
<feature type="binding site" evidence="11 13">
    <location>
        <begin position="70"/>
        <end position="75"/>
    </location>
    <ligand>
        <name>FMN</name>
        <dbReference type="ChEBI" id="CHEBI:58210"/>
    </ligand>
</feature>
<comment type="subunit">
    <text evidence="11 12">Alpha(8)-beta(8). The alpha component is a flavoprotein, the beta component is a hemoprotein.</text>
</comment>
<comment type="function">
    <text evidence="11 12">Component of the sulfite reductase complex that catalyzes the 6-electron reduction of sulfite to sulfide. This is one of several activities required for the biosynthesis of L-cysteine from sulfate. The flavoprotein component catalyzes the electron flow from NADPH -&gt; FAD -&gt; FMN to the hemoprotein component.</text>
</comment>
<dbReference type="FunFam" id="3.40.50.80:FF:000001">
    <property type="entry name" value="NADPH--cytochrome P450 reductase 1"/>
    <property type="match status" value="1"/>
</dbReference>
<dbReference type="SUPFAM" id="SSF52343">
    <property type="entry name" value="Ferredoxin reductase-like, C-terminal NADP-linked domain"/>
    <property type="match status" value="1"/>
</dbReference>
<evidence type="ECO:0000256" key="3">
    <source>
        <dbReference type="ARBA" id="ARBA00022630"/>
    </source>
</evidence>
<comment type="catalytic activity">
    <reaction evidence="10 11 12">
        <text>hydrogen sulfide + 3 NADP(+) + 3 H2O = sulfite + 3 NADPH + 4 H(+)</text>
        <dbReference type="Rhea" id="RHEA:13801"/>
        <dbReference type="ChEBI" id="CHEBI:15377"/>
        <dbReference type="ChEBI" id="CHEBI:15378"/>
        <dbReference type="ChEBI" id="CHEBI:17359"/>
        <dbReference type="ChEBI" id="CHEBI:29919"/>
        <dbReference type="ChEBI" id="CHEBI:57783"/>
        <dbReference type="ChEBI" id="CHEBI:58349"/>
        <dbReference type="EC" id="1.8.1.2"/>
    </reaction>
</comment>
<evidence type="ECO:0000256" key="9">
    <source>
        <dbReference type="ARBA" id="ARBA00023192"/>
    </source>
</evidence>
<evidence type="ECO:0000256" key="11">
    <source>
        <dbReference type="HAMAP-Rule" id="MF_01541"/>
    </source>
</evidence>
<dbReference type="GO" id="GO:0010181">
    <property type="term" value="F:FMN binding"/>
    <property type="evidence" value="ECO:0007669"/>
    <property type="project" value="InterPro"/>
</dbReference>
<dbReference type="Proteomes" id="UP001279522">
    <property type="component" value="Unassembled WGS sequence"/>
</dbReference>
<evidence type="ECO:0000259" key="15">
    <source>
        <dbReference type="PROSITE" id="PS51384"/>
    </source>
</evidence>
<feature type="domain" description="FAD-binding FR-type" evidence="15">
    <location>
        <begin position="234"/>
        <end position="448"/>
    </location>
</feature>
<dbReference type="Gene3D" id="2.40.30.10">
    <property type="entry name" value="Translation factors"/>
    <property type="match status" value="1"/>
</dbReference>
<dbReference type="EMBL" id="ABOSXX010000009">
    <property type="protein sequence ID" value="ELV3679974.1"/>
    <property type="molecule type" value="Genomic_DNA"/>
</dbReference>
<comment type="similarity">
    <text evidence="11">Belongs to the NADPH-dependent sulphite reductase flavoprotein subunit CysJ family.</text>
</comment>
<comment type="similarity">
    <text evidence="11">In the N-terminal section; belongs to the flavodoxin family.</text>
</comment>
<evidence type="ECO:0000313" key="17">
    <source>
        <dbReference type="EMBL" id="ELV3679974.1"/>
    </source>
</evidence>
<dbReference type="PIRSF" id="PIRSF000207">
    <property type="entry name" value="SiR-FP_CysJ"/>
    <property type="match status" value="1"/>
</dbReference>
<dbReference type="CDD" id="cd06199">
    <property type="entry name" value="SiR"/>
    <property type="match status" value="1"/>
</dbReference>
<dbReference type="GO" id="GO:0004783">
    <property type="term" value="F:sulfite reductase (NADPH) activity"/>
    <property type="evidence" value="ECO:0007669"/>
    <property type="project" value="UniProtKB-UniRule"/>
</dbReference>
<dbReference type="InterPro" id="IPR001709">
    <property type="entry name" value="Flavoprot_Pyr_Nucl_cyt_Rdtase"/>
</dbReference>
<feature type="binding site" evidence="11 13">
    <location>
        <begin position="117"/>
        <end position="120"/>
    </location>
    <ligand>
        <name>FMN</name>
        <dbReference type="ChEBI" id="CHEBI:58210"/>
    </ligand>
</feature>
<dbReference type="HAMAP" id="MF_01541">
    <property type="entry name" value="CysJ"/>
    <property type="match status" value="1"/>
</dbReference>
<dbReference type="NCBIfam" id="TIGR01931">
    <property type="entry name" value="cysJ"/>
    <property type="match status" value="1"/>
</dbReference>
<feature type="binding site" evidence="11 13">
    <location>
        <begin position="519"/>
        <end position="520"/>
    </location>
    <ligand>
        <name>NADP(+)</name>
        <dbReference type="ChEBI" id="CHEBI:58349"/>
    </ligand>
</feature>
<keyword evidence="1 11" id="KW-0813">Transport</keyword>
<dbReference type="InterPro" id="IPR001094">
    <property type="entry name" value="Flavdoxin-like"/>
</dbReference>
<keyword evidence="7 11" id="KW-0249">Electron transport</keyword>
<dbReference type="InterPro" id="IPR008254">
    <property type="entry name" value="Flavodoxin/NO_synth"/>
</dbReference>
<evidence type="ECO:0000256" key="12">
    <source>
        <dbReference type="PIRNR" id="PIRNR000207"/>
    </source>
</evidence>
<feature type="binding site" evidence="11 13">
    <location>
        <begin position="404"/>
        <end position="406"/>
    </location>
    <ligand>
        <name>FAD</name>
        <dbReference type="ChEBI" id="CHEBI:57692"/>
    </ligand>
</feature>
<dbReference type="PANTHER" id="PTHR19384">
    <property type="entry name" value="NITRIC OXIDE SYNTHASE-RELATED"/>
    <property type="match status" value="1"/>
</dbReference>
<feature type="binding site" evidence="11 13">
    <location>
        <begin position="386"/>
        <end position="389"/>
    </location>
    <ligand>
        <name>FAD</name>
        <dbReference type="ChEBI" id="CHEBI:57692"/>
    </ligand>
</feature>
<evidence type="ECO:0000256" key="2">
    <source>
        <dbReference type="ARBA" id="ARBA00022605"/>
    </source>
</evidence>
<feature type="domain" description="Flavodoxin-like" evidence="14">
    <location>
        <begin position="64"/>
        <end position="202"/>
    </location>
</feature>
<evidence type="ECO:0000313" key="18">
    <source>
        <dbReference type="Proteomes" id="UP000789647"/>
    </source>
</evidence>
<sequence>MTTQAPPSALLPLNPEQLARLQAATTDFTPAQLAWVSGYFWGVLNQQPGSNAAALAPVAEMPGITLISASQTGNARRVAEALRDDLIAAKLNVTLINAGDYKFKQIANEKLLIVVASTQGEGEPAEEAVALHKFLFSKKAPKLDNTAFAVFGLGDTSYEFFCQSGKDFDAKLAELGGERLLDRVDADVEYQAAAAQWRARLVDVLKARAPAVPSVQVAASGAVNEVHTSPYTKEAPLTASLAVNQKITGRDSEKDVRHIEIDLGDSGLRYQPGDALGVWYQNDPDLVKELVELLWLKGDEPVTVEGKTLSLAEALRWHFELTVNTGNIVENYATLTRSETLLPLVGDKAQLQHYAATTPIVDMVRFSPAQLDAQALVDLLRPLTPRLYSIASSQAEVESEVHVTVGVVRYEIEGRARAGGASSFLADRVEEEGEVRVFIEHNDNFRLPSNPQTPVIMIGPGTGIAPFRAFMQQRAADGAEGKNWLFFGNPHFTEDFLYQVEWQRYVKEGVLSRIDLAWSRDQKEKVYVQDKLRQQGAELWRWINDGAHIYVCGDANRMAKDVEQALLEVIAEFGGMDIEAADEFLSELRIERRYQRDVY</sequence>
<feature type="binding site" evidence="11 13">
    <location>
        <position position="599"/>
    </location>
    <ligand>
        <name>FAD</name>
        <dbReference type="ChEBI" id="CHEBI:57692"/>
    </ligand>
</feature>
<reference evidence="17" key="2">
    <citation type="submission" date="2023-05" db="EMBL/GenBank/DDBJ databases">
        <authorList>
            <consortium name="Clinical and Environmental Microbiology Branch: Whole genome sequencing antimicrobial resistance pathogens in the healthcare setting"/>
        </authorList>
    </citation>
    <scope>NUCLEOTIDE SEQUENCE</scope>
    <source>
        <strain evidence="17">2023GN-00287</strain>
    </source>
</reference>
<evidence type="ECO:0000256" key="8">
    <source>
        <dbReference type="ARBA" id="ARBA00023002"/>
    </source>
</evidence>
<feature type="binding site" evidence="11 13">
    <location>
        <position position="561"/>
    </location>
    <ligand>
        <name>NADP(+)</name>
        <dbReference type="ChEBI" id="CHEBI:58349"/>
    </ligand>
</feature>
<keyword evidence="2 11" id="KW-0028">Amino-acid biosynthesis</keyword>
<dbReference type="Pfam" id="PF00175">
    <property type="entry name" value="NAD_binding_1"/>
    <property type="match status" value="1"/>
</dbReference>
<evidence type="ECO:0000256" key="13">
    <source>
        <dbReference type="PIRSR" id="PIRSR000207-1"/>
    </source>
</evidence>
<evidence type="ECO:0000313" key="16">
    <source>
        <dbReference type="EMBL" id="CAH6570343.1"/>
    </source>
</evidence>
<dbReference type="InterPro" id="IPR017938">
    <property type="entry name" value="Riboflavin_synthase-like_b-brl"/>
</dbReference>
<dbReference type="GO" id="GO:0070814">
    <property type="term" value="P:hydrogen sulfide biosynthetic process"/>
    <property type="evidence" value="ECO:0007669"/>
    <property type="project" value="UniProtKB-UniRule"/>
</dbReference>
<reference evidence="16" key="1">
    <citation type="submission" date="2022-05" db="EMBL/GenBank/DDBJ databases">
        <authorList>
            <person name="Alioto T."/>
            <person name="Alioto T."/>
            <person name="Gomez Garrido J."/>
        </authorList>
    </citation>
    <scope>NUCLEOTIDE SEQUENCE</scope>
    <source>
        <strain evidence="16">112</strain>
    </source>
</reference>
<dbReference type="InterPro" id="IPR029039">
    <property type="entry name" value="Flavoprotein-like_sf"/>
</dbReference>
<dbReference type="GO" id="GO:0000103">
    <property type="term" value="P:sulfate assimilation"/>
    <property type="evidence" value="ECO:0007669"/>
    <property type="project" value="UniProtKB-UniRule"/>
</dbReference>
<dbReference type="AlphaFoldDB" id="A0AAD1TUJ9"/>
<keyword evidence="8 11" id="KW-0560">Oxidoreductase</keyword>
<dbReference type="Gene3D" id="1.20.990.10">
    <property type="entry name" value="NADPH-cytochrome p450 Reductase, Chain A, domain 3"/>
    <property type="match status" value="1"/>
</dbReference>
<feature type="binding site" evidence="11 13">
    <location>
        <position position="322"/>
    </location>
    <ligand>
        <name>FAD</name>
        <dbReference type="ChEBI" id="CHEBI:57692"/>
    </ligand>
</feature>
<dbReference type="GO" id="GO:0050660">
    <property type="term" value="F:flavin adenine dinucleotide binding"/>
    <property type="evidence" value="ECO:0007669"/>
    <property type="project" value="InterPro"/>
</dbReference>
<dbReference type="PANTHER" id="PTHR19384:SF128">
    <property type="entry name" value="NADPH OXIDOREDUCTASE A"/>
    <property type="match status" value="1"/>
</dbReference>
<dbReference type="InterPro" id="IPR017927">
    <property type="entry name" value="FAD-bd_FR_type"/>
</dbReference>
<keyword evidence="9 11" id="KW-0198">Cysteine biosynthesis</keyword>
<evidence type="ECO:0000256" key="6">
    <source>
        <dbReference type="ARBA" id="ARBA00022857"/>
    </source>
</evidence>
<dbReference type="InterPro" id="IPR023173">
    <property type="entry name" value="NADPH_Cyt_P450_Rdtase_alpha"/>
</dbReference>
<feature type="binding site" evidence="11 13">
    <location>
        <begin position="419"/>
        <end position="422"/>
    </location>
    <ligand>
        <name>FAD</name>
        <dbReference type="ChEBI" id="CHEBI:57692"/>
    </ligand>
</feature>
<organism evidence="16 18">
    <name type="scientific">Citrobacter freundii</name>
    <dbReference type="NCBI Taxonomy" id="546"/>
    <lineage>
        <taxon>Bacteria</taxon>
        <taxon>Pseudomonadati</taxon>
        <taxon>Pseudomonadota</taxon>
        <taxon>Gammaproteobacteria</taxon>
        <taxon>Enterobacterales</taxon>
        <taxon>Enterobacteriaceae</taxon>
        <taxon>Citrobacter</taxon>
        <taxon>Citrobacter freundii complex</taxon>
    </lineage>
</organism>
<comment type="pathway">
    <text evidence="11 12">Sulfur metabolism; hydrogen sulfide biosynthesis; hydrogen sulfide from sulfite (NADPH route): step 1/1.</text>
</comment>
<dbReference type="InterPro" id="IPR029758">
    <property type="entry name" value="CysJ_Proteobact"/>
</dbReference>
<comment type="cofactor">
    <cofactor evidence="11 12 13">
        <name>FAD</name>
        <dbReference type="ChEBI" id="CHEBI:57692"/>
    </cofactor>
    <text evidence="11 12 13">Binds 1 FAD per subunit.</text>
</comment>
<accession>A0AAD1TUJ9</accession>
<dbReference type="InterPro" id="IPR010199">
    <property type="entry name" value="CysJ"/>
</dbReference>
<dbReference type="Gene3D" id="3.40.50.80">
    <property type="entry name" value="Nucleotide-binding domain of ferredoxin-NADP reductase (FNR) module"/>
    <property type="match status" value="1"/>
</dbReference>
<feature type="binding site" evidence="11 13">
    <location>
        <position position="356"/>
    </location>
    <ligand>
        <name>FAD</name>
        <dbReference type="ChEBI" id="CHEBI:57692"/>
    </ligand>
</feature>
<keyword evidence="4 11" id="KW-0288">FMN</keyword>
<dbReference type="NCBIfam" id="NF008197">
    <property type="entry name" value="PRK10953.1"/>
    <property type="match status" value="1"/>
</dbReference>
<dbReference type="RefSeq" id="WP_032949926.1">
    <property type="nucleotide sequence ID" value="NZ_CADCYN010000007.1"/>
</dbReference>
<evidence type="ECO:0000256" key="5">
    <source>
        <dbReference type="ARBA" id="ARBA00022827"/>
    </source>
</evidence>
<evidence type="ECO:0000256" key="7">
    <source>
        <dbReference type="ARBA" id="ARBA00022982"/>
    </source>
</evidence>
<evidence type="ECO:0000256" key="4">
    <source>
        <dbReference type="ARBA" id="ARBA00022643"/>
    </source>
</evidence>
<dbReference type="EC" id="1.8.1.2" evidence="11 12"/>
<proteinExistence type="inferred from homology"/>